<reference evidence="3" key="1">
    <citation type="submission" date="2016-10" db="EMBL/GenBank/DDBJ databases">
        <authorList>
            <person name="Varghese N."/>
            <person name="Submissions S."/>
        </authorList>
    </citation>
    <scope>NUCLEOTIDE SEQUENCE [LARGE SCALE GENOMIC DNA]</scope>
    <source>
        <strain evidence="3">JCM 15604</strain>
    </source>
</reference>
<evidence type="ECO:0000313" key="2">
    <source>
        <dbReference type="EMBL" id="SFQ52298.1"/>
    </source>
</evidence>
<dbReference type="EMBL" id="FOXK01000034">
    <property type="protein sequence ID" value="SFQ52298.1"/>
    <property type="molecule type" value="Genomic_DNA"/>
</dbReference>
<sequence>MTYIFNSLQSEKEIYAQDDFVSFAKSILHLPIFQSVTTGKKIRKEIIIDRFYGFHNVEMRFYPLSVNFDFDVFYYLLKMKLKSDRLTFTINLNHFMKFHKVHPSNKKIYIEKIHKSLENMLDFYLAFSYGPKTYKCHLLTHVEENKENREEIKITFSKFFEQFYEYDANLIFNICLSDYKKIKSDYAKILFMFYTTNQFNNSTFKLSEILKRLQAESQVKNEVLRKINKAHQELIDLKFLKAVETIKPEKEIEGYKVSFPKRREGFLPTVAEKPKSNTDESSICDEELPF</sequence>
<evidence type="ECO:0000313" key="3">
    <source>
        <dbReference type="Proteomes" id="UP000182025"/>
    </source>
</evidence>
<evidence type="ECO:0000256" key="1">
    <source>
        <dbReference type="SAM" id="MobiDB-lite"/>
    </source>
</evidence>
<keyword evidence="3" id="KW-1185">Reference proteome</keyword>
<dbReference type="OrthoDB" id="6937035at2"/>
<name>A0A1I5Z754_9GAMM</name>
<organism evidence="2 3">
    <name type="scientific">Ectopseudomonas toyotomiensis</name>
    <dbReference type="NCBI Taxonomy" id="554344"/>
    <lineage>
        <taxon>Bacteria</taxon>
        <taxon>Pseudomonadati</taxon>
        <taxon>Pseudomonadota</taxon>
        <taxon>Gammaproteobacteria</taxon>
        <taxon>Pseudomonadales</taxon>
        <taxon>Pseudomonadaceae</taxon>
        <taxon>Ectopseudomonas</taxon>
    </lineage>
</organism>
<proteinExistence type="predicted"/>
<dbReference type="AlphaFoldDB" id="A0A1I5Z754"/>
<accession>A0A1I5Z754</accession>
<protein>
    <submittedName>
        <fullName evidence="2">Uncharacterized protein</fullName>
    </submittedName>
</protein>
<gene>
    <name evidence="2" type="ORF">SAMN05216177_1341</name>
</gene>
<feature type="region of interest" description="Disordered" evidence="1">
    <location>
        <begin position="270"/>
        <end position="290"/>
    </location>
</feature>
<dbReference type="RefSeq" id="WP_139228048.1">
    <property type="nucleotide sequence ID" value="NZ_FOXK01000034.1"/>
</dbReference>
<dbReference type="Proteomes" id="UP000182025">
    <property type="component" value="Unassembled WGS sequence"/>
</dbReference>